<evidence type="ECO:0000313" key="2">
    <source>
        <dbReference type="EMBL" id="OBF99423.1"/>
    </source>
</evidence>
<gene>
    <name evidence="2" type="ORF">A5771_19100</name>
</gene>
<reference evidence="3" key="1">
    <citation type="submission" date="2016-06" db="EMBL/GenBank/DDBJ databases">
        <authorList>
            <person name="Sutton G."/>
            <person name="Brinkac L."/>
            <person name="Sanka R."/>
            <person name="Adams M."/>
            <person name="Lau E."/>
            <person name="Mehaffy C."/>
            <person name="Tameris M."/>
            <person name="Hatherill M."/>
            <person name="Hanekom W."/>
            <person name="Mahomed H."/>
            <person name="Mcshane H."/>
        </authorList>
    </citation>
    <scope>NUCLEOTIDE SEQUENCE [LARGE SCALE GENOMIC DNA]</scope>
    <source>
        <strain evidence="3">852014-51077_SCH5608930-a</strain>
    </source>
</reference>
<comment type="caution">
    <text evidence="2">The sequence shown here is derived from an EMBL/GenBank/DDBJ whole genome shotgun (WGS) entry which is preliminary data.</text>
</comment>
<dbReference type="EMBL" id="LZIN01000105">
    <property type="protein sequence ID" value="OBF99423.1"/>
    <property type="molecule type" value="Genomic_DNA"/>
</dbReference>
<dbReference type="RefSeq" id="WP_064857106.1">
    <property type="nucleotide sequence ID" value="NZ_LZIM01000060.1"/>
</dbReference>
<proteinExistence type="predicted"/>
<sequence length="321" mass="34156">MKFRALGVAVGGAAAAAFLAAGTANADTAETPAPTWTPVYQTDTAEVLQQANSFINTWAVGSTFVNGDTTLVGTTYLTPSTGGLNTLFIDEATKDVYNQNQLGLGFTNLYYDADGDGKDVVDILKTPFGNINMSSMAWLFTPEDISKLHEASPDKALENAGLYSALNLAYGKDIPENLTWTPVYGTDDAQLLVDKDPFSQTWKLDATFVPSEGDTLVGTNYLTESLFGAGINNVFVTDDGDVYAQNQLGFGFTNLYYNAAGDDTAAVDFLKTPFGNFDMSWAASWFAPADYSDVDVITPDADLAAAGLYSALDLGLLTPDA</sequence>
<dbReference type="Proteomes" id="UP000093985">
    <property type="component" value="Unassembled WGS sequence"/>
</dbReference>
<organism evidence="2 3">
    <name type="scientific">Mycolicibacter sinensis (strain JDM601)</name>
    <name type="common">Mycobacterium sinense</name>
    <dbReference type="NCBI Taxonomy" id="875328"/>
    <lineage>
        <taxon>Bacteria</taxon>
        <taxon>Bacillati</taxon>
        <taxon>Actinomycetota</taxon>
        <taxon>Actinomycetes</taxon>
        <taxon>Mycobacteriales</taxon>
        <taxon>Mycobacteriaceae</taxon>
        <taxon>Mycolicibacter</taxon>
    </lineage>
</organism>
<dbReference type="OrthoDB" id="4762493at2"/>
<protein>
    <submittedName>
        <fullName evidence="2">Uncharacterized protein</fullName>
    </submittedName>
</protein>
<keyword evidence="1" id="KW-0732">Signal</keyword>
<evidence type="ECO:0000313" key="3">
    <source>
        <dbReference type="Proteomes" id="UP000093985"/>
    </source>
</evidence>
<name>A0A1A2E4J3_MYCSD</name>
<feature type="signal peptide" evidence="1">
    <location>
        <begin position="1"/>
        <end position="26"/>
    </location>
</feature>
<evidence type="ECO:0000256" key="1">
    <source>
        <dbReference type="SAM" id="SignalP"/>
    </source>
</evidence>
<feature type="chain" id="PRO_5009825349" evidence="1">
    <location>
        <begin position="27"/>
        <end position="321"/>
    </location>
</feature>
<dbReference type="AlphaFoldDB" id="A0A1A2E4J3"/>
<accession>A0A1A2E4J3</accession>